<dbReference type="SUPFAM" id="SSF56672">
    <property type="entry name" value="DNA/RNA polymerases"/>
    <property type="match status" value="1"/>
</dbReference>
<sequence>MCFSYDEAYSPGHRCKQPHILMIESESLLDRVTESTIEIPEPNSDEEHQPFIEDTTIHLHALANRKQTRGRAMRLQGSIKGIPIRVFIDSTVDRNILNPKIATQLKGTIDAKKTEKIVVATCQSYSTKCMVYVVQVKLQAYEFQGNKGNESYANPPKSAVLAVLEKDEQFLHALATHGIICSTPLSVQGLLKQFSDLFEESLGLSLSRAIDHRISLLLGTRPINVKPYRYPYWQKAKIESQVNAMLQAEIIRRSLSPFSSPVLLSARNKGLGGSVLIIAL</sequence>
<dbReference type="InterPro" id="IPR053134">
    <property type="entry name" value="RNA-dir_DNA_polymerase"/>
</dbReference>
<keyword evidence="2" id="KW-1185">Reference proteome</keyword>
<evidence type="ECO:0000313" key="1">
    <source>
        <dbReference type="EMBL" id="CAB4293423.1"/>
    </source>
</evidence>
<dbReference type="AlphaFoldDB" id="A0A6J5VYS0"/>
<gene>
    <name evidence="1" type="ORF">ORAREDHAP_LOCUS2285</name>
</gene>
<organism evidence="1 2">
    <name type="scientific">Prunus armeniaca</name>
    <name type="common">Apricot</name>
    <name type="synonym">Armeniaca vulgaris</name>
    <dbReference type="NCBI Taxonomy" id="36596"/>
    <lineage>
        <taxon>Eukaryota</taxon>
        <taxon>Viridiplantae</taxon>
        <taxon>Streptophyta</taxon>
        <taxon>Embryophyta</taxon>
        <taxon>Tracheophyta</taxon>
        <taxon>Spermatophyta</taxon>
        <taxon>Magnoliopsida</taxon>
        <taxon>eudicotyledons</taxon>
        <taxon>Gunneridae</taxon>
        <taxon>Pentapetalae</taxon>
        <taxon>rosids</taxon>
        <taxon>fabids</taxon>
        <taxon>Rosales</taxon>
        <taxon>Rosaceae</taxon>
        <taxon>Amygdaloideae</taxon>
        <taxon>Amygdaleae</taxon>
        <taxon>Prunus</taxon>
    </lineage>
</organism>
<evidence type="ECO:0000313" key="2">
    <source>
        <dbReference type="Proteomes" id="UP000507245"/>
    </source>
</evidence>
<name>A0A6J5VYS0_PRUAR</name>
<dbReference type="EMBL" id="CAEKKB010000001">
    <property type="protein sequence ID" value="CAB4293423.1"/>
    <property type="molecule type" value="Genomic_DNA"/>
</dbReference>
<dbReference type="Gene3D" id="3.10.10.10">
    <property type="entry name" value="HIV Type 1 Reverse Transcriptase, subunit A, domain 1"/>
    <property type="match status" value="1"/>
</dbReference>
<proteinExistence type="predicted"/>
<dbReference type="Proteomes" id="UP000507245">
    <property type="component" value="Unassembled WGS sequence"/>
</dbReference>
<accession>A0A6J5VYS0</accession>
<dbReference type="OrthoDB" id="1302771at2759"/>
<dbReference type="PANTHER" id="PTHR24559:SF444">
    <property type="entry name" value="REVERSE TRANSCRIPTASE DOMAIN-CONTAINING PROTEIN"/>
    <property type="match status" value="1"/>
</dbReference>
<dbReference type="InterPro" id="IPR043502">
    <property type="entry name" value="DNA/RNA_pol_sf"/>
</dbReference>
<dbReference type="PANTHER" id="PTHR24559">
    <property type="entry name" value="TRANSPOSON TY3-I GAG-POL POLYPROTEIN"/>
    <property type="match status" value="1"/>
</dbReference>
<reference evidence="2" key="1">
    <citation type="journal article" date="2020" name="Genome Biol.">
        <title>Gamete binning: chromosome-level and haplotype-resolved genome assembly enabled by high-throughput single-cell sequencing of gamete genomes.</title>
        <authorList>
            <person name="Campoy J.A."/>
            <person name="Sun H."/>
            <person name="Goel M."/>
            <person name="Jiao W.-B."/>
            <person name="Folz-Donahue K."/>
            <person name="Wang N."/>
            <person name="Rubio M."/>
            <person name="Liu C."/>
            <person name="Kukat C."/>
            <person name="Ruiz D."/>
            <person name="Huettel B."/>
            <person name="Schneeberger K."/>
        </authorList>
    </citation>
    <scope>NUCLEOTIDE SEQUENCE [LARGE SCALE GENOMIC DNA]</scope>
    <source>
        <strain evidence="2">cv. Rojo Pasion</strain>
    </source>
</reference>
<protein>
    <submittedName>
        <fullName evidence="1">Uncharacterized protein</fullName>
    </submittedName>
</protein>